<dbReference type="GO" id="GO:0043565">
    <property type="term" value="F:sequence-specific DNA binding"/>
    <property type="evidence" value="ECO:0007669"/>
    <property type="project" value="InterPro"/>
</dbReference>
<name>A0A919H0S7_9ACTN</name>
<dbReference type="Gene3D" id="1.10.10.60">
    <property type="entry name" value="Homeodomain-like"/>
    <property type="match status" value="1"/>
</dbReference>
<comment type="caution">
    <text evidence="5">The sequence shown here is derived from an EMBL/GenBank/DDBJ whole genome shotgun (WGS) entry which is preliminary data.</text>
</comment>
<feature type="domain" description="HTH araC/xylS-type" evidence="4">
    <location>
        <begin position="215"/>
        <end position="316"/>
    </location>
</feature>
<keyword evidence="1" id="KW-0805">Transcription regulation</keyword>
<protein>
    <recommendedName>
        <fullName evidence="4">HTH araC/xylS-type domain-containing protein</fullName>
    </recommendedName>
</protein>
<keyword evidence="6" id="KW-1185">Reference proteome</keyword>
<dbReference type="InterPro" id="IPR020449">
    <property type="entry name" value="Tscrpt_reg_AraC-type_HTH"/>
</dbReference>
<dbReference type="Pfam" id="PF12833">
    <property type="entry name" value="HTH_18"/>
    <property type="match status" value="1"/>
</dbReference>
<dbReference type="InterPro" id="IPR009057">
    <property type="entry name" value="Homeodomain-like_sf"/>
</dbReference>
<dbReference type="GO" id="GO:0003700">
    <property type="term" value="F:DNA-binding transcription factor activity"/>
    <property type="evidence" value="ECO:0007669"/>
    <property type="project" value="InterPro"/>
</dbReference>
<organism evidence="5 6">
    <name type="scientific">Streptomyces xanthophaeus</name>
    <dbReference type="NCBI Taxonomy" id="67385"/>
    <lineage>
        <taxon>Bacteria</taxon>
        <taxon>Bacillati</taxon>
        <taxon>Actinomycetota</taxon>
        <taxon>Actinomycetes</taxon>
        <taxon>Kitasatosporales</taxon>
        <taxon>Streptomycetaceae</taxon>
        <taxon>Streptomyces</taxon>
    </lineage>
</organism>
<evidence type="ECO:0000313" key="5">
    <source>
        <dbReference type="EMBL" id="GHI86141.1"/>
    </source>
</evidence>
<dbReference type="InterPro" id="IPR035418">
    <property type="entry name" value="AraC-bd_2"/>
</dbReference>
<dbReference type="AlphaFoldDB" id="A0A919H0S7"/>
<dbReference type="SMART" id="SM00342">
    <property type="entry name" value="HTH_ARAC"/>
    <property type="match status" value="1"/>
</dbReference>
<dbReference type="PANTHER" id="PTHR46796">
    <property type="entry name" value="HTH-TYPE TRANSCRIPTIONAL ACTIVATOR RHAS-RELATED"/>
    <property type="match status" value="1"/>
</dbReference>
<sequence length="330" mass="36388">MLILDLETVAPGERVEAFHHALTDESVPNDIVHESPARSVRARMELWQMGGIPMFSTRNSGFTLRRTAAHVRRHRARPVVSVSLQTRGLGRAEVAGEQMLFGADDMAVFHELTPRTYGWSGDGASQAMVFDVERLGLPVEAVVQASLRLRASPMYDLVLHHLRGMWRSPGRLAADPGAAACAQATTELVRALLVSAAHDERSPLVGSAMHETLLTRVMAYARRHLTDPGLTPERIAAEHSVSLRQLYLVLGRAGISLEQWLIAERLEEARRMLASPRYARLTAAAVAGRCGFSSRSHFTRRFQAAYGLTPREWRLLQQVPAAPSAVARPS</sequence>
<evidence type="ECO:0000256" key="1">
    <source>
        <dbReference type="ARBA" id="ARBA00023015"/>
    </source>
</evidence>
<dbReference type="OrthoDB" id="9799345at2"/>
<evidence type="ECO:0000256" key="2">
    <source>
        <dbReference type="ARBA" id="ARBA00023125"/>
    </source>
</evidence>
<evidence type="ECO:0000256" key="3">
    <source>
        <dbReference type="ARBA" id="ARBA00023163"/>
    </source>
</evidence>
<dbReference type="Proteomes" id="UP000600026">
    <property type="component" value="Unassembled WGS sequence"/>
</dbReference>
<gene>
    <name evidence="5" type="ORF">Sxan_35050</name>
</gene>
<proteinExistence type="predicted"/>
<accession>A0A919H0S7</accession>
<dbReference type="EMBL" id="BNEE01000006">
    <property type="protein sequence ID" value="GHI86141.1"/>
    <property type="molecule type" value="Genomic_DNA"/>
</dbReference>
<reference evidence="5" key="1">
    <citation type="submission" date="2020-09" db="EMBL/GenBank/DDBJ databases">
        <title>Whole genome shotgun sequence of Streptomyces xanthophaeus NBRC 12829.</title>
        <authorList>
            <person name="Komaki H."/>
            <person name="Tamura T."/>
        </authorList>
    </citation>
    <scope>NUCLEOTIDE SEQUENCE</scope>
    <source>
        <strain evidence="5">NBRC 12829</strain>
    </source>
</reference>
<dbReference type="PANTHER" id="PTHR46796:SF6">
    <property type="entry name" value="ARAC SUBFAMILY"/>
    <property type="match status" value="1"/>
</dbReference>
<evidence type="ECO:0000259" key="4">
    <source>
        <dbReference type="PROSITE" id="PS01124"/>
    </source>
</evidence>
<dbReference type="InterPro" id="IPR050204">
    <property type="entry name" value="AraC_XylS_family_regulators"/>
</dbReference>
<dbReference type="SUPFAM" id="SSF46689">
    <property type="entry name" value="Homeodomain-like"/>
    <property type="match status" value="1"/>
</dbReference>
<dbReference type="InterPro" id="IPR018060">
    <property type="entry name" value="HTH_AraC"/>
</dbReference>
<dbReference type="PROSITE" id="PS01124">
    <property type="entry name" value="HTH_ARAC_FAMILY_2"/>
    <property type="match status" value="1"/>
</dbReference>
<evidence type="ECO:0000313" key="6">
    <source>
        <dbReference type="Proteomes" id="UP000600026"/>
    </source>
</evidence>
<keyword evidence="2" id="KW-0238">DNA-binding</keyword>
<keyword evidence="3" id="KW-0804">Transcription</keyword>
<dbReference type="PRINTS" id="PR00032">
    <property type="entry name" value="HTHARAC"/>
</dbReference>
<dbReference type="Pfam" id="PF14525">
    <property type="entry name" value="AraC_binding_2"/>
    <property type="match status" value="1"/>
</dbReference>